<organism evidence="2 3">
    <name type="scientific">Clavispora lusitaniae (strain ATCC 42720)</name>
    <name type="common">Yeast</name>
    <name type="synonym">Candida lusitaniae</name>
    <dbReference type="NCBI Taxonomy" id="306902"/>
    <lineage>
        <taxon>Eukaryota</taxon>
        <taxon>Fungi</taxon>
        <taxon>Dikarya</taxon>
        <taxon>Ascomycota</taxon>
        <taxon>Saccharomycotina</taxon>
        <taxon>Pichiomycetes</taxon>
        <taxon>Metschnikowiaceae</taxon>
        <taxon>Clavispora</taxon>
    </lineage>
</organism>
<dbReference type="Pfam" id="PF12234">
    <property type="entry name" value="Rav1p_C"/>
    <property type="match status" value="1"/>
</dbReference>
<dbReference type="GO" id="GO:0045022">
    <property type="term" value="P:early endosome to late endosome transport"/>
    <property type="evidence" value="ECO:0007669"/>
    <property type="project" value="EnsemblFungi"/>
</dbReference>
<dbReference type="InterPro" id="IPR052208">
    <property type="entry name" value="DmX-like/RAVE_component"/>
</dbReference>
<accession>C4XZE7</accession>
<dbReference type="Gene3D" id="2.130.10.10">
    <property type="entry name" value="YVTN repeat-like/Quinoprotein amine dehydrogenase"/>
    <property type="match status" value="1"/>
</dbReference>
<sequence length="1417" mass="161487">MRVQFALTLVCRVGQFGALPRARIIICVENCTSAPTRFLYYMTIQFVPGDPNSSLYSLDQAAWKNHRIVAYASGNNLIVYSLTDNKKRSLQTIYLDRDPTAVSINGDNGLICISQGPKVLVFRPVNEYMSVPKWTEAHILDVDGSQIHCLKWAISEEELAVGTDHSISLFHVGFEYGEIKANKRWSQTLASPVNQLDITHDSSKIVTYNSEDYDFFVKLWMRTSYDDVHSSFELTYMAHDRDKWLLSCRWREKAVASISEDDNKQILASMVNIKNMRNYIPQFLTESNDVLYTVTNDRFLNVWATYDFSGHRHLKQWAKFNLVQDLKSPFVTALIIENKYLQATLIPSLYKMDPKSDFVEFFSSKNVKNLDLLIVFGQMDSVSYSISNIESNPPNNIVFEKLSTFTEETFCLPKYDEVTINNIGKELDSGEYTNSIFSNPITVGHLLASPETNSLTYLVHDRLKSTIRIAEVSFRTHRGLDPRPRVRLKNKFQGHIKSIQKLITSSSSYEGNIMLSVSDFPDHNYIWEPLLLVPEKKKDMSITKRFILNVARKGEDNIHNQGIIDAILINDICPPTRGFRHHVAIVVEKGGYLSIWDCNGTTMDDKEAELVSRLDILNADNERITKAPQAFCLMGNSTTHYNIVCIFDVNLIKSWRVTIDDKTAKIACFSLEAEELPGAYSGYTKISAVDTFLEKDLSVIDEKGLFRSIGAKICPETNKVSWVQKNEIDTSIENASLIHGASLIHRLAIVDGTGSELTIWDSKSGLLEYKETFPPEYGPVRDIDWTFIGEAGSTANAILAVGFARFVLLYTQLRYDYTNRIPTFAVLKKIDISEFSSHEIGDSIWIDGGYLVIGSGNQFFIDDKWVELGQNSGVSTSNSLGSTIRQLLVGFKRDENHFLISDLAKILNGPLPVYHPQFLIQALLMNEIEIVEEILIRLYQCLRTQDELTWNLDMDLAEALSKTRSSKIKRRLSNINSPPRHEKYDIGLGVFDTFSTTVSELLIEKLTKISLPLLTRHQQVTLMNVVNIVSSISDFESSVDENGLKFLCGFKLFQASTKQSRLTMRDISWAVHSDQKELLFSHVDDYYHHRLTWEKVKKVGIIFWIDKHRLTNLMETIARNEFGDSRDPSGLISLFYLAIKKKQVLLGLWKTASHPEREKVLKFMSNNFMEDRWRTAASKNAFVLLGKHRYMDASYFFLLAGKVKDCCITLCSKLDDVELALAVAKVNGDHESVMHIIENFVLPKALSKGDRWMTSWAFWEMKLKEVSIQALIKSPHLVVQQNVEKFSDNFKRNLRLIDFKPDANSFLRDDPSLAVLFRKLRASKFNYLKGSLAVSPSEEFDFVLKVSQIYSKMGCDYLAISLLRTWTFIDYGVTEDMKKKADEKDLFSEFSAAPTQKIEAASTAFEEPDMSAFSFGF</sequence>
<proteinExistence type="predicted"/>
<dbReference type="EMBL" id="CH408077">
    <property type="protein sequence ID" value="EEQ37206.1"/>
    <property type="molecule type" value="Genomic_DNA"/>
</dbReference>
<dbReference type="GO" id="GO:0043291">
    <property type="term" value="C:RAVE complex"/>
    <property type="evidence" value="ECO:0007669"/>
    <property type="project" value="EnsemblFungi"/>
</dbReference>
<dbReference type="PANTHER" id="PTHR13950:SF9">
    <property type="entry name" value="RABCONNECTIN-3A"/>
    <property type="match status" value="1"/>
</dbReference>
<dbReference type="GeneID" id="8498611"/>
<dbReference type="SUPFAM" id="SSF50978">
    <property type="entry name" value="WD40 repeat-like"/>
    <property type="match status" value="1"/>
</dbReference>
<dbReference type="STRING" id="306902.C4XZE7"/>
<dbReference type="GO" id="GO:0043254">
    <property type="term" value="P:regulation of protein-containing complex assembly"/>
    <property type="evidence" value="ECO:0007669"/>
    <property type="project" value="EnsemblFungi"/>
</dbReference>
<dbReference type="GO" id="GO:0007035">
    <property type="term" value="P:vacuolar acidification"/>
    <property type="evidence" value="ECO:0007669"/>
    <property type="project" value="EnsemblFungi"/>
</dbReference>
<dbReference type="Proteomes" id="UP000007703">
    <property type="component" value="Unassembled WGS sequence"/>
</dbReference>
<dbReference type="OrthoDB" id="342131at2759"/>
<evidence type="ECO:0000313" key="2">
    <source>
        <dbReference type="EMBL" id="EEQ37206.1"/>
    </source>
</evidence>
<dbReference type="RefSeq" id="XP_002617870.1">
    <property type="nucleotide sequence ID" value="XM_002617824.1"/>
</dbReference>
<evidence type="ECO:0000313" key="3">
    <source>
        <dbReference type="Proteomes" id="UP000007703"/>
    </source>
</evidence>
<feature type="domain" description="RAVE complex protein Rav1 C-terminal" evidence="1">
    <location>
        <begin position="704"/>
        <end position="1362"/>
    </location>
</feature>
<dbReference type="FunCoup" id="C4XZE7">
    <property type="interactions" value="73"/>
</dbReference>
<dbReference type="InterPro" id="IPR036322">
    <property type="entry name" value="WD40_repeat_dom_sf"/>
</dbReference>
<name>C4XZE7_CLAL4</name>
<dbReference type="InterPro" id="IPR015943">
    <property type="entry name" value="WD40/YVTN_repeat-like_dom_sf"/>
</dbReference>
<dbReference type="GO" id="GO:0070072">
    <property type="term" value="P:vacuolar proton-transporting V-type ATPase complex assembly"/>
    <property type="evidence" value="ECO:0007669"/>
    <property type="project" value="EnsemblFungi"/>
</dbReference>
<dbReference type="HOGENOM" id="CLU_000310_0_0_1"/>
<dbReference type="KEGG" id="clu:CLUG_01329"/>
<protein>
    <recommendedName>
        <fullName evidence="1">RAVE complex protein Rav1 C-terminal domain-containing protein</fullName>
    </recommendedName>
</protein>
<evidence type="ECO:0000259" key="1">
    <source>
        <dbReference type="Pfam" id="PF12234"/>
    </source>
</evidence>
<dbReference type="VEuPathDB" id="FungiDB:CLUG_01329"/>
<dbReference type="OMA" id="NSHLTLW"/>
<gene>
    <name evidence="2" type="ORF">CLUG_01329</name>
</gene>
<reference evidence="2 3" key="1">
    <citation type="journal article" date="2009" name="Nature">
        <title>Evolution of pathogenicity and sexual reproduction in eight Candida genomes.</title>
        <authorList>
            <person name="Butler G."/>
            <person name="Rasmussen M.D."/>
            <person name="Lin M.F."/>
            <person name="Santos M.A."/>
            <person name="Sakthikumar S."/>
            <person name="Munro C.A."/>
            <person name="Rheinbay E."/>
            <person name="Grabherr M."/>
            <person name="Forche A."/>
            <person name="Reedy J.L."/>
            <person name="Agrafioti I."/>
            <person name="Arnaud M.B."/>
            <person name="Bates S."/>
            <person name="Brown A.J."/>
            <person name="Brunke S."/>
            <person name="Costanzo M.C."/>
            <person name="Fitzpatrick D.A."/>
            <person name="de Groot P.W."/>
            <person name="Harris D."/>
            <person name="Hoyer L.L."/>
            <person name="Hube B."/>
            <person name="Klis F.M."/>
            <person name="Kodira C."/>
            <person name="Lennard N."/>
            <person name="Logue M.E."/>
            <person name="Martin R."/>
            <person name="Neiman A.M."/>
            <person name="Nikolaou E."/>
            <person name="Quail M.A."/>
            <person name="Quinn J."/>
            <person name="Santos M.C."/>
            <person name="Schmitzberger F.F."/>
            <person name="Sherlock G."/>
            <person name="Shah P."/>
            <person name="Silverstein K.A."/>
            <person name="Skrzypek M.S."/>
            <person name="Soll D."/>
            <person name="Staggs R."/>
            <person name="Stansfield I."/>
            <person name="Stumpf M.P."/>
            <person name="Sudbery P.E."/>
            <person name="Srikantha T."/>
            <person name="Zeng Q."/>
            <person name="Berman J."/>
            <person name="Berriman M."/>
            <person name="Heitman J."/>
            <person name="Gow N.A."/>
            <person name="Lorenz M.C."/>
            <person name="Birren B.W."/>
            <person name="Kellis M."/>
            <person name="Cuomo C.A."/>
        </authorList>
    </citation>
    <scope>NUCLEOTIDE SEQUENCE [LARGE SCALE GENOMIC DNA]</scope>
    <source>
        <strain evidence="2 3">ATCC 42720</strain>
    </source>
</reference>
<dbReference type="InterPro" id="IPR022033">
    <property type="entry name" value="Rav1p_C"/>
</dbReference>
<dbReference type="InParanoid" id="C4XZE7"/>
<dbReference type="PANTHER" id="PTHR13950">
    <property type="entry name" value="RABCONNECTIN-RELATED"/>
    <property type="match status" value="1"/>
</dbReference>